<keyword evidence="2" id="KW-1003">Cell membrane</keyword>
<evidence type="ECO:0000256" key="2">
    <source>
        <dbReference type="ARBA" id="ARBA00022475"/>
    </source>
</evidence>
<dbReference type="InterPro" id="IPR003838">
    <property type="entry name" value="ABC3_permease_C"/>
</dbReference>
<keyword evidence="5 7" id="KW-0472">Membrane</keyword>
<keyword evidence="4 7" id="KW-1133">Transmembrane helix</keyword>
<reference evidence="10" key="1">
    <citation type="submission" date="2020-04" db="EMBL/GenBank/DDBJ databases">
        <title>Deep metagenomics examines the oral microbiome during advanced dental caries in children, revealing novel taxa and co-occurrences with host molecules.</title>
        <authorList>
            <person name="Baker J.L."/>
            <person name="Morton J.T."/>
            <person name="Dinis M."/>
            <person name="Alvarez R."/>
            <person name="Tran N.C."/>
            <person name="Knight R."/>
            <person name="Edlund A."/>
        </authorList>
    </citation>
    <scope>NUCLEOTIDE SEQUENCE</scope>
    <source>
        <strain evidence="10">JCVI_32_bin.14</strain>
    </source>
</reference>
<comment type="similarity">
    <text evidence="6">Belongs to the ABC-4 integral membrane protein family.</text>
</comment>
<dbReference type="PANTHER" id="PTHR30572">
    <property type="entry name" value="MEMBRANE COMPONENT OF TRANSPORTER-RELATED"/>
    <property type="match status" value="1"/>
</dbReference>
<protein>
    <submittedName>
        <fullName evidence="10">ABC transporter permease</fullName>
    </submittedName>
</protein>
<evidence type="ECO:0000256" key="1">
    <source>
        <dbReference type="ARBA" id="ARBA00004651"/>
    </source>
</evidence>
<dbReference type="RefSeq" id="WP_227138171.1">
    <property type="nucleotide sequence ID" value="NZ_CATVTA010000009.1"/>
</dbReference>
<dbReference type="InterPro" id="IPR050250">
    <property type="entry name" value="Macrolide_Exporter_MacB"/>
</dbReference>
<dbReference type="InterPro" id="IPR025857">
    <property type="entry name" value="MacB_PCD"/>
</dbReference>
<organism evidence="10 11">
    <name type="scientific">Dialister invisus</name>
    <dbReference type="NCBI Taxonomy" id="218538"/>
    <lineage>
        <taxon>Bacteria</taxon>
        <taxon>Bacillati</taxon>
        <taxon>Bacillota</taxon>
        <taxon>Negativicutes</taxon>
        <taxon>Veillonellales</taxon>
        <taxon>Veillonellaceae</taxon>
        <taxon>Dialister</taxon>
    </lineage>
</organism>
<feature type="transmembrane region" description="Helical" evidence="7">
    <location>
        <begin position="253"/>
        <end position="274"/>
    </location>
</feature>
<name>A0A930B8I1_9FIRM</name>
<feature type="transmembrane region" description="Helical" evidence="7">
    <location>
        <begin position="309"/>
        <end position="333"/>
    </location>
</feature>
<evidence type="ECO:0000256" key="3">
    <source>
        <dbReference type="ARBA" id="ARBA00022692"/>
    </source>
</evidence>
<comment type="caution">
    <text evidence="10">The sequence shown here is derived from an EMBL/GenBank/DDBJ whole genome shotgun (WGS) entry which is preliminary data.</text>
</comment>
<evidence type="ECO:0000259" key="9">
    <source>
        <dbReference type="Pfam" id="PF12704"/>
    </source>
</evidence>
<evidence type="ECO:0000313" key="10">
    <source>
        <dbReference type="EMBL" id="MBF1129426.1"/>
    </source>
</evidence>
<dbReference type="GO" id="GO:0005886">
    <property type="term" value="C:plasma membrane"/>
    <property type="evidence" value="ECO:0007669"/>
    <property type="project" value="UniProtKB-SubCell"/>
</dbReference>
<evidence type="ECO:0000256" key="5">
    <source>
        <dbReference type="ARBA" id="ARBA00023136"/>
    </source>
</evidence>
<dbReference type="Pfam" id="PF02687">
    <property type="entry name" value="FtsX"/>
    <property type="match status" value="1"/>
</dbReference>
<dbReference type="Proteomes" id="UP000757890">
    <property type="component" value="Unassembled WGS sequence"/>
</dbReference>
<dbReference type="GO" id="GO:0022857">
    <property type="term" value="F:transmembrane transporter activity"/>
    <property type="evidence" value="ECO:0007669"/>
    <property type="project" value="TreeGrafter"/>
</dbReference>
<proteinExistence type="inferred from homology"/>
<dbReference type="PANTHER" id="PTHR30572:SF4">
    <property type="entry name" value="ABC TRANSPORTER PERMEASE YTRF"/>
    <property type="match status" value="1"/>
</dbReference>
<feature type="domain" description="MacB-like periplasmic core" evidence="9">
    <location>
        <begin position="25"/>
        <end position="226"/>
    </location>
</feature>
<feature type="transmembrane region" description="Helical" evidence="7">
    <location>
        <begin position="339"/>
        <end position="361"/>
    </location>
</feature>
<accession>A0A930B8I1</accession>
<dbReference type="EMBL" id="JABZMK010000024">
    <property type="protein sequence ID" value="MBF1129426.1"/>
    <property type="molecule type" value="Genomic_DNA"/>
</dbReference>
<gene>
    <name evidence="10" type="ORF">HXL70_05195</name>
</gene>
<keyword evidence="3 7" id="KW-0812">Transmembrane</keyword>
<dbReference type="Pfam" id="PF12704">
    <property type="entry name" value="MacB_PCD"/>
    <property type="match status" value="1"/>
</dbReference>
<dbReference type="AlphaFoldDB" id="A0A930B8I1"/>
<evidence type="ECO:0000313" key="11">
    <source>
        <dbReference type="Proteomes" id="UP000757890"/>
    </source>
</evidence>
<evidence type="ECO:0000256" key="4">
    <source>
        <dbReference type="ARBA" id="ARBA00022989"/>
    </source>
</evidence>
<sequence>MNIKRLHMYLVMVTNALLRRKLRMFIALLAVAIGATIISGMITVYKEVPEQMGREFRAYGANLLLLPANGKATMEEAAVAPVYDMLKDKEIIGAAPFLYERLKINESPVLTGGTDFNEIRKVSPYWQINGEMPKENSKEILLGYELSERFQAKPGSQVIVALGDGTKEETYTVSGIVRTGGKEEQFAYVDIKSLWDFLGKPNLLSMVQVSVVANSGDLEALAARMAAETPDVHPQTVKQIAASEQTVLGKLQALVLLVTVVVLLLTLVCVGTTMTEVVSERRREIGLKKALGATNRNIAGEFFGESCMLGFIGGIIGTGCGYLFALAVGVNVFGRSLEVSFPIAIMTIILSIVVTAVATMLPVRTAVKVEPAIVLRGE</sequence>
<evidence type="ECO:0000259" key="8">
    <source>
        <dbReference type="Pfam" id="PF02687"/>
    </source>
</evidence>
<evidence type="ECO:0000256" key="6">
    <source>
        <dbReference type="ARBA" id="ARBA00038076"/>
    </source>
</evidence>
<feature type="domain" description="ABC3 transporter permease C-terminal" evidence="8">
    <location>
        <begin position="257"/>
        <end position="371"/>
    </location>
</feature>
<evidence type="ECO:0000256" key="7">
    <source>
        <dbReference type="SAM" id="Phobius"/>
    </source>
</evidence>
<comment type="subcellular location">
    <subcellularLocation>
        <location evidence="1">Cell membrane</location>
        <topology evidence="1">Multi-pass membrane protein</topology>
    </subcellularLocation>
</comment>